<dbReference type="InterPro" id="IPR058637">
    <property type="entry name" value="YknX-like_C"/>
</dbReference>
<evidence type="ECO:0000259" key="5">
    <source>
        <dbReference type="Pfam" id="PF25973"/>
    </source>
</evidence>
<dbReference type="Pfam" id="PF25954">
    <property type="entry name" value="Beta-barrel_RND_2"/>
    <property type="match status" value="1"/>
</dbReference>
<dbReference type="Gene3D" id="2.40.420.20">
    <property type="match status" value="1"/>
</dbReference>
<dbReference type="PANTHER" id="PTHR30469">
    <property type="entry name" value="MULTIDRUG RESISTANCE PROTEIN MDTA"/>
    <property type="match status" value="1"/>
</dbReference>
<dbReference type="PANTHER" id="PTHR30469:SF15">
    <property type="entry name" value="HLYD FAMILY OF SECRETION PROTEINS"/>
    <property type="match status" value="1"/>
</dbReference>
<evidence type="ECO:0000313" key="8">
    <source>
        <dbReference type="Proteomes" id="UP001501508"/>
    </source>
</evidence>
<dbReference type="Pfam" id="PF25973">
    <property type="entry name" value="BSH_CzcB"/>
    <property type="match status" value="1"/>
</dbReference>
<feature type="domain" description="CzcB-like barrel-sandwich hybrid" evidence="5">
    <location>
        <begin position="75"/>
        <end position="197"/>
    </location>
</feature>
<dbReference type="InterPro" id="IPR058792">
    <property type="entry name" value="Beta-barrel_RND_2"/>
</dbReference>
<name>A0ABP8LKN8_9BACT</name>
<dbReference type="Pfam" id="PF25989">
    <property type="entry name" value="YknX_C"/>
    <property type="match status" value="1"/>
</dbReference>
<proteinExistence type="inferred from homology"/>
<evidence type="ECO:0000256" key="3">
    <source>
        <dbReference type="SAM" id="SignalP"/>
    </source>
</evidence>
<protein>
    <submittedName>
        <fullName evidence="7">Efflux RND transporter periplasmic adaptor subunit</fullName>
    </submittedName>
</protein>
<dbReference type="InterPro" id="IPR006143">
    <property type="entry name" value="RND_pump_MFP"/>
</dbReference>
<sequence length="354" mass="38095">MKKIIITLVVLAAAGVGIAKVLSDNKAENQARIDVVSKVSGVVPVKTFSVHKESIQLDFLANGNFVPNQDLKFMSETAGRITAILVKEGSRVQTGQTLARIEDKYLTLDVQSAKDSYEKIKSDKARFESSLKTGGVTQSQVDDISLQLRNAELRLEQAEKRLGDAVIKAPISGVINKKHIELGAYVSPGTALFDIVDVSSLKLVVAVDEKRVVLLKTGSQVEIKVPVFPDKTFTGTISFIAAKADNSLNFPVEIKVNNAKGEAVKAGMYANAMFRFNQEAPVLAIPRSAFVGSVNSREVYVLQPNNTAAIRKVVPGSVFGETVEILNGLEEGDKVIISGQINLSDGTAVEVVQN</sequence>
<feature type="signal peptide" evidence="3">
    <location>
        <begin position="1"/>
        <end position="19"/>
    </location>
</feature>
<dbReference type="Gene3D" id="2.40.50.100">
    <property type="match status" value="2"/>
</dbReference>
<evidence type="ECO:0000256" key="1">
    <source>
        <dbReference type="ARBA" id="ARBA00009477"/>
    </source>
</evidence>
<dbReference type="RefSeq" id="WP_345026159.1">
    <property type="nucleotide sequence ID" value="NZ_BAABEY010000001.1"/>
</dbReference>
<keyword evidence="8" id="KW-1185">Reference proteome</keyword>
<dbReference type="Proteomes" id="UP001501508">
    <property type="component" value="Unassembled WGS sequence"/>
</dbReference>
<accession>A0ABP8LKN8</accession>
<dbReference type="EMBL" id="BAABEY010000001">
    <property type="protein sequence ID" value="GAA4431521.1"/>
    <property type="molecule type" value="Genomic_DNA"/>
</dbReference>
<comment type="similarity">
    <text evidence="1">Belongs to the membrane fusion protein (MFP) (TC 8.A.1) family.</text>
</comment>
<evidence type="ECO:0000256" key="2">
    <source>
        <dbReference type="SAM" id="Coils"/>
    </source>
</evidence>
<keyword evidence="3" id="KW-0732">Signal</keyword>
<reference evidence="8" key="1">
    <citation type="journal article" date="2019" name="Int. J. Syst. Evol. Microbiol.">
        <title>The Global Catalogue of Microorganisms (GCM) 10K type strain sequencing project: providing services to taxonomists for standard genome sequencing and annotation.</title>
        <authorList>
            <consortium name="The Broad Institute Genomics Platform"/>
            <consortium name="The Broad Institute Genome Sequencing Center for Infectious Disease"/>
            <person name="Wu L."/>
            <person name="Ma J."/>
        </authorList>
    </citation>
    <scope>NUCLEOTIDE SEQUENCE [LARGE SCALE GENOMIC DNA]</scope>
    <source>
        <strain evidence="8">JCM 31920</strain>
    </source>
</reference>
<feature type="coiled-coil region" evidence="2">
    <location>
        <begin position="141"/>
        <end position="168"/>
    </location>
</feature>
<feature type="chain" id="PRO_5045987908" evidence="3">
    <location>
        <begin position="20"/>
        <end position="354"/>
    </location>
</feature>
<organism evidence="7 8">
    <name type="scientific">Ravibacter arvi</name>
    <dbReference type="NCBI Taxonomy" id="2051041"/>
    <lineage>
        <taxon>Bacteria</taxon>
        <taxon>Pseudomonadati</taxon>
        <taxon>Bacteroidota</taxon>
        <taxon>Cytophagia</taxon>
        <taxon>Cytophagales</taxon>
        <taxon>Spirosomataceae</taxon>
        <taxon>Ravibacter</taxon>
    </lineage>
</organism>
<feature type="domain" description="CusB-like beta-barrel" evidence="4">
    <location>
        <begin position="203"/>
        <end position="275"/>
    </location>
</feature>
<dbReference type="Gene3D" id="2.40.30.170">
    <property type="match status" value="1"/>
</dbReference>
<dbReference type="SUPFAM" id="SSF111369">
    <property type="entry name" value="HlyD-like secretion proteins"/>
    <property type="match status" value="1"/>
</dbReference>
<dbReference type="NCBIfam" id="TIGR01730">
    <property type="entry name" value="RND_mfp"/>
    <property type="match status" value="1"/>
</dbReference>
<comment type="caution">
    <text evidence="7">The sequence shown here is derived from an EMBL/GenBank/DDBJ whole genome shotgun (WGS) entry which is preliminary data.</text>
</comment>
<dbReference type="InterPro" id="IPR058647">
    <property type="entry name" value="BSH_CzcB-like"/>
</dbReference>
<evidence type="ECO:0000259" key="4">
    <source>
        <dbReference type="Pfam" id="PF25954"/>
    </source>
</evidence>
<keyword evidence="2" id="KW-0175">Coiled coil</keyword>
<evidence type="ECO:0000259" key="6">
    <source>
        <dbReference type="Pfam" id="PF25989"/>
    </source>
</evidence>
<gene>
    <name evidence="7" type="ORF">GCM10023091_02350</name>
</gene>
<evidence type="ECO:0000313" key="7">
    <source>
        <dbReference type="EMBL" id="GAA4431521.1"/>
    </source>
</evidence>
<feature type="domain" description="YknX-like C-terminal permuted SH3-like" evidence="6">
    <location>
        <begin position="282"/>
        <end position="351"/>
    </location>
</feature>